<dbReference type="Proteomes" id="UP000247586">
    <property type="component" value="Chromosome"/>
</dbReference>
<name>A0A2U9IV32_9CREN</name>
<dbReference type="RefSeq" id="WP_054836280.1">
    <property type="nucleotide sequence ID" value="NZ_BBBA01000002.1"/>
</dbReference>
<accession>A0A2U9IV32</accession>
<sequence length="156" mass="16992">MPYILEGEVCKPSEVNSLEEGDVVVVKPFTAFVNGKAQVFPPLSVVSRRKCVHEIVTPIWVDGIRVKGNVRVVEGDMEILGELEVLSQEFLPGFTAKEAIGKTKFKVSSSLPGVPIITVGGKPLISIANGEILLTDRRTLLLILAQALNYYLSSQE</sequence>
<reference evidence="2" key="3">
    <citation type="submission" date="2020-03" db="EMBL/GenBank/DDBJ databases">
        <title>Sequencing and Assembly of Multiple Reported Metal-Biooxidizing Members of the Extremely Thermoacidophilic Archaeal Family Sulfolobaceae.</title>
        <authorList>
            <person name="Counts J.A."/>
            <person name="Kelly R.M."/>
        </authorList>
    </citation>
    <scope>NUCLEOTIDE SEQUENCE [LARGE SCALE GENOMIC DNA]</scope>
    <source>
        <strain evidence="2">HO1-1</strain>
    </source>
</reference>
<dbReference type="GeneID" id="36835664"/>
<evidence type="ECO:0000313" key="1">
    <source>
        <dbReference type="EMBL" id="AWR99950.1"/>
    </source>
</evidence>
<dbReference type="AlphaFoldDB" id="A0A2U9IV32"/>
<dbReference type="EMBL" id="CP029287">
    <property type="protein sequence ID" value="AWR99950.1"/>
    <property type="molecule type" value="Genomic_DNA"/>
</dbReference>
<protein>
    <submittedName>
        <fullName evidence="1">Uncharacterized protein</fullName>
    </submittedName>
</protein>
<gene>
    <name evidence="1" type="ORF">DFR87_09940</name>
</gene>
<dbReference type="OrthoDB" id="43036at2157"/>
<proteinExistence type="predicted"/>
<evidence type="ECO:0000313" key="2">
    <source>
        <dbReference type="Proteomes" id="UP000247586"/>
    </source>
</evidence>
<dbReference type="KEGG" id="mhk:DFR87_09940"/>
<reference evidence="2" key="2">
    <citation type="submission" date="2020-03" db="EMBL/GenBank/DDBJ databases">
        <title>Complete Genome Sequences of Extremely Thermoacidophilic, Metal-Mobilizing Type-Strain Members of the Archaeal Family Sulfolobaceae: Acidianus brierleyi DSM-1651T, Acidianus sulfidivorans DSM-18786T, Metallosphaera hakonensis DSM-7519T, and Metallosphaera prunae DSM-10039T.</title>
        <authorList>
            <person name="Counts J.A."/>
            <person name="Kelly R.M."/>
        </authorList>
    </citation>
    <scope>NUCLEOTIDE SEQUENCE [LARGE SCALE GENOMIC DNA]</scope>
    <source>
        <strain evidence="2">HO1-1</strain>
    </source>
</reference>
<organism evidence="1 2">
    <name type="scientific">Metallosphaera hakonensis JCM 8857 = DSM 7519</name>
    <dbReference type="NCBI Taxonomy" id="1293036"/>
    <lineage>
        <taxon>Archaea</taxon>
        <taxon>Thermoproteota</taxon>
        <taxon>Thermoprotei</taxon>
        <taxon>Sulfolobales</taxon>
        <taxon>Sulfolobaceae</taxon>
        <taxon>Metallosphaera</taxon>
    </lineage>
</organism>
<reference evidence="1 2" key="1">
    <citation type="submission" date="2018-05" db="EMBL/GenBank/DDBJ databases">
        <title>Complete Genome Sequences of Extremely Thermoacidophilic, Metal-Mobilizing Type-Strain Members of the Archaeal Family Sulfolobaceae: Acidianus brierleyi DSM-1651T, Acidianus sulfidivorans DSM-18786T, Metallosphaera hakonensis DSM-7519T, and Metallosphaera prunae DSM-10039T.</title>
        <authorList>
            <person name="Counts J.A."/>
            <person name="Kelly R.M."/>
        </authorList>
    </citation>
    <scope>NUCLEOTIDE SEQUENCE [LARGE SCALE GENOMIC DNA]</scope>
    <source>
        <strain evidence="1 2">HO1-1</strain>
    </source>
</reference>
<keyword evidence="2" id="KW-1185">Reference proteome</keyword>